<evidence type="ECO:0000259" key="8">
    <source>
        <dbReference type="SMART" id="SM00644"/>
    </source>
</evidence>
<comment type="caution">
    <text evidence="9">The sequence shown here is derived from an EMBL/GenBank/DDBJ whole genome shotgun (WGS) entry which is preliminary data.</text>
</comment>
<evidence type="ECO:0000313" key="9">
    <source>
        <dbReference type="EMBL" id="OCS88654.1"/>
    </source>
</evidence>
<dbReference type="EMBL" id="MASJ01000001">
    <property type="protein sequence ID" value="OCS88654.1"/>
    <property type="molecule type" value="Genomic_DNA"/>
</dbReference>
<gene>
    <name evidence="9" type="ORF">A6M13_02070</name>
</gene>
<dbReference type="GO" id="GO:0071555">
    <property type="term" value="P:cell wall organization"/>
    <property type="evidence" value="ECO:0007669"/>
    <property type="project" value="UniProtKB-KW"/>
</dbReference>
<dbReference type="InterPro" id="IPR051206">
    <property type="entry name" value="NAMLAA_amidase_2"/>
</dbReference>
<dbReference type="GO" id="GO:0030435">
    <property type="term" value="P:sporulation resulting in formation of a cellular spore"/>
    <property type="evidence" value="ECO:0007669"/>
    <property type="project" value="UniProtKB-KW"/>
</dbReference>
<sequence>MVQFIEKWIGSAQYAKKSPYAMKAETITVHNTANDASALREIDYMTTNDRYVSFHTAIDDVSIVQAIPYTRNAFHAGDGANGEGNRSSISIEICYSKSGGARYKQAEENAVQYIAVLLAERNWGVDRLRQHYHWSKKNCPHRIRDEKRWASFVARIEAALRTQRFHQHMHYSVVEGANAFRVQSGKYTTKEAAEQAAGKALASGALHYVTIIGVKE</sequence>
<dbReference type="SMART" id="SM00644">
    <property type="entry name" value="Ami_2"/>
    <property type="match status" value="1"/>
</dbReference>
<keyword evidence="6" id="KW-0178">Competence</keyword>
<dbReference type="GO" id="GO:0008745">
    <property type="term" value="F:N-acetylmuramoyl-L-alanine amidase activity"/>
    <property type="evidence" value="ECO:0007669"/>
    <property type="project" value="UniProtKB-EC"/>
</dbReference>
<dbReference type="Pfam" id="PF01510">
    <property type="entry name" value="Amidase_2"/>
    <property type="match status" value="1"/>
</dbReference>
<dbReference type="SUPFAM" id="SSF55846">
    <property type="entry name" value="N-acetylmuramoyl-L-alanine amidase-like"/>
    <property type="match status" value="1"/>
</dbReference>
<evidence type="ECO:0000256" key="4">
    <source>
        <dbReference type="ARBA" id="ARBA00022801"/>
    </source>
</evidence>
<dbReference type="InterPro" id="IPR036505">
    <property type="entry name" value="Amidase/PGRP_sf"/>
</dbReference>
<dbReference type="Proteomes" id="UP000093199">
    <property type="component" value="Unassembled WGS sequence"/>
</dbReference>
<dbReference type="AlphaFoldDB" id="A0A1C0YNB5"/>
<dbReference type="GO" id="GO:0009253">
    <property type="term" value="P:peptidoglycan catabolic process"/>
    <property type="evidence" value="ECO:0007669"/>
    <property type="project" value="InterPro"/>
</dbReference>
<proteinExistence type="inferred from homology"/>
<reference evidence="9 10" key="1">
    <citation type="submission" date="2016-07" db="EMBL/GenBank/DDBJ databases">
        <title>Caryophanon tenue genome sequencing.</title>
        <authorList>
            <person name="Verma A."/>
            <person name="Pal Y."/>
            <person name="Krishnamurthi S."/>
        </authorList>
    </citation>
    <scope>NUCLEOTIDE SEQUENCE [LARGE SCALE GENOMIC DNA]</scope>
    <source>
        <strain evidence="9 10">DSM 14152</strain>
    </source>
</reference>
<dbReference type="RefSeq" id="WP_066542457.1">
    <property type="nucleotide sequence ID" value="NZ_MASJ01000001.1"/>
</dbReference>
<keyword evidence="4" id="KW-0378">Hydrolase</keyword>
<evidence type="ECO:0000256" key="6">
    <source>
        <dbReference type="ARBA" id="ARBA00023287"/>
    </source>
</evidence>
<keyword evidence="5" id="KW-0749">Sporulation</keyword>
<evidence type="ECO:0000313" key="10">
    <source>
        <dbReference type="Proteomes" id="UP000093199"/>
    </source>
</evidence>
<evidence type="ECO:0000256" key="7">
    <source>
        <dbReference type="ARBA" id="ARBA00023316"/>
    </source>
</evidence>
<comment type="catalytic activity">
    <reaction evidence="1">
        <text>Hydrolyzes the link between N-acetylmuramoyl residues and L-amino acid residues in certain cell-wall glycopeptides.</text>
        <dbReference type="EC" id="3.5.1.28"/>
    </reaction>
</comment>
<dbReference type="PANTHER" id="PTHR30417:SF11">
    <property type="entry name" value="N-ACETYLMURAMOYL-L-ALANINE AMIDASE XLYA"/>
    <property type="match status" value="1"/>
</dbReference>
<accession>A0A1C0YNB5</accession>
<protein>
    <recommendedName>
        <fullName evidence="3">N-acetylmuramoyl-L-alanine amidase</fullName>
        <ecNumber evidence="3">3.5.1.28</ecNumber>
    </recommendedName>
</protein>
<dbReference type="GO" id="GO:0030420">
    <property type="term" value="P:establishment of competence for transformation"/>
    <property type="evidence" value="ECO:0007669"/>
    <property type="project" value="UniProtKB-KW"/>
</dbReference>
<dbReference type="InterPro" id="IPR002502">
    <property type="entry name" value="Amidase_domain"/>
</dbReference>
<organism evidence="9 10">
    <name type="scientific">Caryophanon tenue</name>
    <dbReference type="NCBI Taxonomy" id="33978"/>
    <lineage>
        <taxon>Bacteria</taxon>
        <taxon>Bacillati</taxon>
        <taxon>Bacillota</taxon>
        <taxon>Bacilli</taxon>
        <taxon>Bacillales</taxon>
        <taxon>Caryophanaceae</taxon>
        <taxon>Caryophanon</taxon>
    </lineage>
</organism>
<dbReference type="Gene3D" id="3.40.80.10">
    <property type="entry name" value="Peptidoglycan recognition protein-like"/>
    <property type="match status" value="1"/>
</dbReference>
<feature type="domain" description="N-acetylmuramoyl-L-alanine amidase" evidence="8">
    <location>
        <begin position="12"/>
        <end position="156"/>
    </location>
</feature>
<keyword evidence="10" id="KW-1185">Reference proteome</keyword>
<evidence type="ECO:0000256" key="5">
    <source>
        <dbReference type="ARBA" id="ARBA00022969"/>
    </source>
</evidence>
<evidence type="ECO:0000256" key="2">
    <source>
        <dbReference type="ARBA" id="ARBA00007553"/>
    </source>
</evidence>
<dbReference type="GO" id="GO:0009254">
    <property type="term" value="P:peptidoglycan turnover"/>
    <property type="evidence" value="ECO:0007669"/>
    <property type="project" value="TreeGrafter"/>
</dbReference>
<keyword evidence="7" id="KW-0961">Cell wall biogenesis/degradation</keyword>
<dbReference type="PANTHER" id="PTHR30417">
    <property type="entry name" value="N-ACETYLMURAMOYL-L-ALANINE AMIDASE AMID"/>
    <property type="match status" value="1"/>
</dbReference>
<comment type="similarity">
    <text evidence="2">Belongs to the N-acetylmuramoyl-L-alanine amidase 2 family.</text>
</comment>
<dbReference type="STRING" id="33978.A6M13_02070"/>
<dbReference type="EC" id="3.5.1.28" evidence="3"/>
<evidence type="ECO:0000256" key="1">
    <source>
        <dbReference type="ARBA" id="ARBA00001561"/>
    </source>
</evidence>
<dbReference type="CDD" id="cd06583">
    <property type="entry name" value="PGRP"/>
    <property type="match status" value="1"/>
</dbReference>
<name>A0A1C0YNB5_9BACL</name>
<evidence type="ECO:0000256" key="3">
    <source>
        <dbReference type="ARBA" id="ARBA00011901"/>
    </source>
</evidence>
<dbReference type="OrthoDB" id="9794294at2"/>